<name>D9QQD0_ACEAZ</name>
<keyword evidence="5" id="KW-1185">Reference proteome</keyword>
<feature type="transmembrane region" description="Helical" evidence="2">
    <location>
        <begin position="95"/>
        <end position="117"/>
    </location>
</feature>
<gene>
    <name evidence="4" type="ordered locus">Acear_1201</name>
</gene>
<keyword evidence="2" id="KW-0472">Membrane</keyword>
<evidence type="ECO:0000259" key="3">
    <source>
        <dbReference type="Pfam" id="PF00892"/>
    </source>
</evidence>
<feature type="transmembrane region" description="Helical" evidence="2">
    <location>
        <begin position="214"/>
        <end position="236"/>
    </location>
</feature>
<reference evidence="4 5" key="1">
    <citation type="journal article" date="2010" name="Stand. Genomic Sci.">
        <title>Complete genome sequence of Acetohalobium arabaticum type strain (Z-7288).</title>
        <authorList>
            <person name="Sikorski J."/>
            <person name="Lapidus A."/>
            <person name="Chertkov O."/>
            <person name="Lucas S."/>
            <person name="Copeland A."/>
            <person name="Glavina Del Rio T."/>
            <person name="Nolan M."/>
            <person name="Tice H."/>
            <person name="Cheng J.F."/>
            <person name="Han C."/>
            <person name="Brambilla E."/>
            <person name="Pitluck S."/>
            <person name="Liolios K."/>
            <person name="Ivanova N."/>
            <person name="Mavromatis K."/>
            <person name="Mikhailova N."/>
            <person name="Pati A."/>
            <person name="Bruce D."/>
            <person name="Detter C."/>
            <person name="Tapia R."/>
            <person name="Goodwin L."/>
            <person name="Chen A."/>
            <person name="Palaniappan K."/>
            <person name="Land M."/>
            <person name="Hauser L."/>
            <person name="Chang Y.J."/>
            <person name="Jeffries C.D."/>
            <person name="Rohde M."/>
            <person name="Goker M."/>
            <person name="Spring S."/>
            <person name="Woyke T."/>
            <person name="Bristow J."/>
            <person name="Eisen J.A."/>
            <person name="Markowitz V."/>
            <person name="Hugenholtz P."/>
            <person name="Kyrpides N.C."/>
            <person name="Klenk H.P."/>
        </authorList>
    </citation>
    <scope>NUCLEOTIDE SEQUENCE [LARGE SCALE GENOMIC DNA]</scope>
    <source>
        <strain evidence="5">ATCC 49924 / DSM 5501 / Z-7288</strain>
    </source>
</reference>
<feature type="transmembrane region" description="Helical" evidence="2">
    <location>
        <begin position="38"/>
        <end position="56"/>
    </location>
</feature>
<dbReference type="HOGENOM" id="CLU_033863_0_2_9"/>
<evidence type="ECO:0000256" key="1">
    <source>
        <dbReference type="ARBA" id="ARBA00007362"/>
    </source>
</evidence>
<dbReference type="SUPFAM" id="SSF103481">
    <property type="entry name" value="Multidrug resistance efflux transporter EmrE"/>
    <property type="match status" value="2"/>
</dbReference>
<evidence type="ECO:0000256" key="2">
    <source>
        <dbReference type="SAM" id="Phobius"/>
    </source>
</evidence>
<feature type="transmembrane region" description="Helical" evidence="2">
    <location>
        <begin position="269"/>
        <end position="286"/>
    </location>
</feature>
<proteinExistence type="inferred from homology"/>
<dbReference type="InterPro" id="IPR037185">
    <property type="entry name" value="EmrE-like"/>
</dbReference>
<keyword evidence="2" id="KW-0812">Transmembrane</keyword>
<feature type="transmembrane region" description="Helical" evidence="2">
    <location>
        <begin position="150"/>
        <end position="170"/>
    </location>
</feature>
<dbReference type="Proteomes" id="UP000001661">
    <property type="component" value="Chromosome"/>
</dbReference>
<dbReference type="RefSeq" id="WP_013278167.1">
    <property type="nucleotide sequence ID" value="NC_014378.1"/>
</dbReference>
<keyword evidence="2" id="KW-1133">Transmembrane helix</keyword>
<feature type="transmembrane region" description="Helical" evidence="2">
    <location>
        <begin position="124"/>
        <end position="144"/>
    </location>
</feature>
<evidence type="ECO:0000313" key="4">
    <source>
        <dbReference type="EMBL" id="ADL12721.1"/>
    </source>
</evidence>
<dbReference type="Pfam" id="PF00892">
    <property type="entry name" value="EamA"/>
    <property type="match status" value="2"/>
</dbReference>
<dbReference type="InterPro" id="IPR000620">
    <property type="entry name" value="EamA_dom"/>
</dbReference>
<feature type="transmembrane region" description="Helical" evidence="2">
    <location>
        <begin position="243"/>
        <end position="263"/>
    </location>
</feature>
<sequence>MTESRFNPYLILILGVFIISFAAILIKLTTAPAPVVAFYRMALASIILFPIVIVRNRGEIKEVLTRKYFISIFCGGFFLAAHFIFWITSLNYTTVASSVVFVAMQPIFVTLGSYLIFKEEASASLIVGIVVAVVGSVIIGFSDLKVAGNFLYGDLLALAGAVMIAGYVLIASKLREELSLLPYVFVIYSISALFLYIFVLGQGYKLVSYSLNDYFIFFLLALGPNLIGHTSFNWALKYVSSPVVATSILVEPIGSTILAFFILNEVPPIGTLIGSIFILSGIYLAVREDSKGKEKN</sequence>
<comment type="similarity">
    <text evidence="1">Belongs to the EamA transporter family.</text>
</comment>
<accession>D9QQD0</accession>
<dbReference type="OrthoDB" id="9790852at2"/>
<dbReference type="KEGG" id="aar:Acear_1201"/>
<feature type="transmembrane region" description="Helical" evidence="2">
    <location>
        <begin position="7"/>
        <end position="26"/>
    </location>
</feature>
<dbReference type="PANTHER" id="PTHR22911:SF76">
    <property type="entry name" value="EAMA DOMAIN-CONTAINING PROTEIN"/>
    <property type="match status" value="1"/>
</dbReference>
<protein>
    <recommendedName>
        <fullName evidence="3">EamA domain-containing protein</fullName>
    </recommendedName>
</protein>
<dbReference type="GO" id="GO:0016020">
    <property type="term" value="C:membrane"/>
    <property type="evidence" value="ECO:0007669"/>
    <property type="project" value="InterPro"/>
</dbReference>
<feature type="domain" description="EamA" evidence="3">
    <location>
        <begin position="9"/>
        <end position="140"/>
    </location>
</feature>
<dbReference type="AlphaFoldDB" id="D9QQD0"/>
<organism evidence="4 5">
    <name type="scientific">Acetohalobium arabaticum (strain ATCC 49924 / DSM 5501 / Z-7288)</name>
    <dbReference type="NCBI Taxonomy" id="574087"/>
    <lineage>
        <taxon>Bacteria</taxon>
        <taxon>Bacillati</taxon>
        <taxon>Bacillota</taxon>
        <taxon>Clostridia</taxon>
        <taxon>Halanaerobiales</taxon>
        <taxon>Halobacteroidaceae</taxon>
        <taxon>Acetohalobium</taxon>
    </lineage>
</organism>
<dbReference type="PANTHER" id="PTHR22911">
    <property type="entry name" value="ACYL-MALONYL CONDENSING ENZYME-RELATED"/>
    <property type="match status" value="1"/>
</dbReference>
<dbReference type="STRING" id="574087.Acear_1201"/>
<feature type="domain" description="EamA" evidence="3">
    <location>
        <begin position="152"/>
        <end position="286"/>
    </location>
</feature>
<evidence type="ECO:0000313" key="5">
    <source>
        <dbReference type="Proteomes" id="UP000001661"/>
    </source>
</evidence>
<feature type="transmembrane region" description="Helical" evidence="2">
    <location>
        <begin position="182"/>
        <end position="202"/>
    </location>
</feature>
<feature type="transmembrane region" description="Helical" evidence="2">
    <location>
        <begin position="68"/>
        <end position="89"/>
    </location>
</feature>
<dbReference type="EMBL" id="CP002105">
    <property type="protein sequence ID" value="ADL12721.1"/>
    <property type="molecule type" value="Genomic_DNA"/>
</dbReference>
<dbReference type="eggNOG" id="COG0697">
    <property type="taxonomic scope" value="Bacteria"/>
</dbReference>